<evidence type="ECO:0008006" key="6">
    <source>
        <dbReference type="Google" id="ProtNLM"/>
    </source>
</evidence>
<dbReference type="AlphaFoldDB" id="A0A151XXJ3"/>
<proteinExistence type="predicted"/>
<gene>
    <name evidence="4" type="ORF">AZH43_04285</name>
</gene>
<comment type="caution">
    <text evidence="4">The sequence shown here is derived from an EMBL/GenBank/DDBJ whole genome shotgun (WGS) entry which is preliminary data.</text>
</comment>
<feature type="transmembrane region" description="Helical" evidence="1">
    <location>
        <begin position="12"/>
        <end position="33"/>
    </location>
</feature>
<name>A0A151XXJ3_9GAMM</name>
<dbReference type="InterPro" id="IPR010840">
    <property type="entry name" value="YqiJ_OB"/>
</dbReference>
<feature type="transmembrane region" description="Helical" evidence="1">
    <location>
        <begin position="106"/>
        <end position="125"/>
    </location>
</feature>
<evidence type="ECO:0000256" key="1">
    <source>
        <dbReference type="SAM" id="Phobius"/>
    </source>
</evidence>
<protein>
    <recommendedName>
        <fullName evidence="6">DUF1449 domain-containing protein</fullName>
    </recommendedName>
</protein>
<dbReference type="OrthoDB" id="7207054at2"/>
<evidence type="ECO:0000259" key="2">
    <source>
        <dbReference type="Pfam" id="PF07290"/>
    </source>
</evidence>
<dbReference type="Proteomes" id="UP000076276">
    <property type="component" value="Unassembled WGS sequence"/>
</dbReference>
<evidence type="ECO:0000259" key="3">
    <source>
        <dbReference type="Pfam" id="PF21001"/>
    </source>
</evidence>
<dbReference type="InterPro" id="IPR048376">
    <property type="entry name" value="YqiJ_N"/>
</dbReference>
<dbReference type="RefSeq" id="WP_067672486.1">
    <property type="nucleotide sequence ID" value="NZ_CBCSIK010000001.1"/>
</dbReference>
<keyword evidence="1" id="KW-1133">Transmembrane helix</keyword>
<feature type="transmembrane region" description="Helical" evidence="1">
    <location>
        <begin position="78"/>
        <end position="100"/>
    </location>
</feature>
<feature type="domain" description="Inner membrane protein YqiJ OB-fold" evidence="2">
    <location>
        <begin position="148"/>
        <end position="209"/>
    </location>
</feature>
<feature type="domain" description="Inner membrane protein YqiJ N-terminal" evidence="3">
    <location>
        <begin position="10"/>
        <end position="126"/>
    </location>
</feature>
<keyword evidence="1" id="KW-0472">Membrane</keyword>
<keyword evidence="1" id="KW-0812">Transmembrane</keyword>
<evidence type="ECO:0000313" key="5">
    <source>
        <dbReference type="Proteomes" id="UP000076276"/>
    </source>
</evidence>
<dbReference type="Pfam" id="PF07290">
    <property type="entry name" value="YqiJ_OB"/>
    <property type="match status" value="1"/>
</dbReference>
<reference evidence="4 5" key="1">
    <citation type="submission" date="2016-03" db="EMBL/GenBank/DDBJ databases">
        <title>Acinetobacter genomospecies 28 strain ANC 4149.</title>
        <authorList>
            <person name="Radolfova-Krizova L."/>
            <person name="Nemec A."/>
        </authorList>
    </citation>
    <scope>NUCLEOTIDE SEQUENCE [LARGE SCALE GENOMIC DNA]</scope>
    <source>
        <strain evidence="4 5">ANC 4149</strain>
    </source>
</reference>
<dbReference type="Pfam" id="PF21001">
    <property type="entry name" value="YqiJ_N"/>
    <property type="match status" value="1"/>
</dbReference>
<organism evidence="4 5">
    <name type="scientific">Acinetobacter pragensis</name>
    <dbReference type="NCBI Taxonomy" id="1806892"/>
    <lineage>
        <taxon>Bacteria</taxon>
        <taxon>Pseudomonadati</taxon>
        <taxon>Pseudomonadota</taxon>
        <taxon>Gammaproteobacteria</taxon>
        <taxon>Moraxellales</taxon>
        <taxon>Moraxellaceae</taxon>
        <taxon>Acinetobacter</taxon>
    </lineage>
</organism>
<sequence>MWELITHPSNIIFSISLCLMFLFGIFEIALALIGGSSHSVLDQFLSDDAGQPAELSPETSHSAISKVFDWMYWGRVPLFIWLIIFLTVYSLTGLIIQGLMLHFTSMTFSVWLISPACLFLCMPLVRVSAQLISRILPQDETTAIYSEELIGRTAVIVLGNAKMNFPAQAKVYDQYGQSHYIMVEPELDETFEQGQSVVLTQKTKIGFQANLPL</sequence>
<keyword evidence="5" id="KW-1185">Reference proteome</keyword>
<dbReference type="EMBL" id="LUAW01000067">
    <property type="protein sequence ID" value="KYQ70543.1"/>
    <property type="molecule type" value="Genomic_DNA"/>
</dbReference>
<accession>A0A151XXJ3</accession>
<dbReference type="STRING" id="1806892.AZH43_04285"/>
<evidence type="ECO:0000313" key="4">
    <source>
        <dbReference type="EMBL" id="KYQ70543.1"/>
    </source>
</evidence>